<evidence type="ECO:0000256" key="4">
    <source>
        <dbReference type="ARBA" id="ARBA00023002"/>
    </source>
</evidence>
<dbReference type="PANTHER" id="PTHR48075">
    <property type="entry name" value="3-HYDROXYACYL-COA DEHYDROGENASE FAMILY PROTEIN"/>
    <property type="match status" value="1"/>
</dbReference>
<evidence type="ECO:0000313" key="10">
    <source>
        <dbReference type="EMBL" id="MCA5005057.1"/>
    </source>
</evidence>
<evidence type="ECO:0000256" key="2">
    <source>
        <dbReference type="ARBA" id="ARBA00022832"/>
    </source>
</evidence>
<evidence type="ECO:0000256" key="5">
    <source>
        <dbReference type="ARBA" id="ARBA00023027"/>
    </source>
</evidence>
<evidence type="ECO:0000259" key="9">
    <source>
        <dbReference type="Pfam" id="PF02737"/>
    </source>
</evidence>
<dbReference type="PANTHER" id="PTHR48075:SF7">
    <property type="entry name" value="3-HYDROXYACYL-COA DEHYDROGENASE-RELATED"/>
    <property type="match status" value="1"/>
</dbReference>
<feature type="domain" description="3-hydroxyacyl-CoA dehydrogenase NAD binding" evidence="9">
    <location>
        <begin position="8"/>
        <end position="206"/>
    </location>
</feature>
<dbReference type="SUPFAM" id="SSF52096">
    <property type="entry name" value="ClpP/crotonase"/>
    <property type="match status" value="1"/>
</dbReference>
<keyword evidence="11" id="KW-1185">Reference proteome</keyword>
<dbReference type="InterPro" id="IPR006108">
    <property type="entry name" value="3HC_DH_C"/>
</dbReference>
<keyword evidence="2" id="KW-0276">Fatty acid metabolism</keyword>
<evidence type="ECO:0000256" key="3">
    <source>
        <dbReference type="ARBA" id="ARBA00022963"/>
    </source>
</evidence>
<dbReference type="InterPro" id="IPR001753">
    <property type="entry name" value="Enoyl-CoA_hydra/iso"/>
</dbReference>
<dbReference type="SUPFAM" id="SSF51735">
    <property type="entry name" value="NAD(P)-binding Rossmann-fold domains"/>
    <property type="match status" value="1"/>
</dbReference>
<evidence type="ECO:0000313" key="11">
    <source>
        <dbReference type="Proteomes" id="UP001165302"/>
    </source>
</evidence>
<dbReference type="SUPFAM" id="SSF48179">
    <property type="entry name" value="6-phosphogluconate dehydrogenase C-terminal domain-like"/>
    <property type="match status" value="2"/>
</dbReference>
<evidence type="ECO:0000256" key="1">
    <source>
        <dbReference type="ARBA" id="ARBA00005005"/>
    </source>
</evidence>
<dbReference type="InterPro" id="IPR029045">
    <property type="entry name" value="ClpP/crotonase-like_dom_sf"/>
</dbReference>
<dbReference type="CDD" id="cd06558">
    <property type="entry name" value="crotonase-like"/>
    <property type="match status" value="1"/>
</dbReference>
<dbReference type="Gene3D" id="3.40.50.720">
    <property type="entry name" value="NAD(P)-binding Rossmann-like Domain"/>
    <property type="match status" value="1"/>
</dbReference>
<dbReference type="EMBL" id="JADEYP010000011">
    <property type="protein sequence ID" value="MCA5005057.1"/>
    <property type="molecule type" value="Genomic_DNA"/>
</dbReference>
<dbReference type="Pfam" id="PF00378">
    <property type="entry name" value="ECH_1"/>
    <property type="match status" value="1"/>
</dbReference>
<dbReference type="Pfam" id="PF02737">
    <property type="entry name" value="3HCDH_N"/>
    <property type="match status" value="1"/>
</dbReference>
<dbReference type="Pfam" id="PF00725">
    <property type="entry name" value="3HCDH"/>
    <property type="match status" value="1"/>
</dbReference>
<organism evidence="10 11">
    <name type="scientific">Sphingobacterium bovistauri</name>
    <dbReference type="NCBI Taxonomy" id="2781959"/>
    <lineage>
        <taxon>Bacteria</taxon>
        <taxon>Pseudomonadati</taxon>
        <taxon>Bacteroidota</taxon>
        <taxon>Sphingobacteriia</taxon>
        <taxon>Sphingobacteriales</taxon>
        <taxon>Sphingobacteriaceae</taxon>
        <taxon>Sphingobacterium</taxon>
    </lineage>
</organism>
<dbReference type="InterPro" id="IPR006176">
    <property type="entry name" value="3-OHacyl-CoA_DH_NAD-bd"/>
</dbReference>
<protein>
    <submittedName>
        <fullName evidence="10">3-hydroxyacyl-CoA dehydrogenase/enoyl-CoA hydratase family protein</fullName>
    </submittedName>
</protein>
<reference evidence="10" key="1">
    <citation type="submission" date="2020-10" db="EMBL/GenBank/DDBJ databases">
        <authorList>
            <person name="Lu T."/>
            <person name="Wang Q."/>
            <person name="Han X."/>
        </authorList>
    </citation>
    <scope>NUCLEOTIDE SEQUENCE</scope>
    <source>
        <strain evidence="10">WQ 366</strain>
    </source>
</reference>
<name>A0ABS7Z648_9SPHI</name>
<dbReference type="InterPro" id="IPR036291">
    <property type="entry name" value="NAD(P)-bd_dom_sf"/>
</dbReference>
<comment type="catalytic activity">
    <reaction evidence="7">
        <text>a (3S)-3-hydroxyacyl-CoA + NAD(+) = a 3-oxoacyl-CoA + NADH + H(+)</text>
        <dbReference type="Rhea" id="RHEA:22432"/>
        <dbReference type="ChEBI" id="CHEBI:15378"/>
        <dbReference type="ChEBI" id="CHEBI:57318"/>
        <dbReference type="ChEBI" id="CHEBI:57540"/>
        <dbReference type="ChEBI" id="CHEBI:57945"/>
        <dbReference type="ChEBI" id="CHEBI:90726"/>
        <dbReference type="EC" id="1.1.1.35"/>
    </reaction>
</comment>
<feature type="domain" description="3-hydroxyacyl-CoA dehydrogenase C-terminal" evidence="8">
    <location>
        <begin position="209"/>
        <end position="308"/>
    </location>
</feature>
<comment type="caution">
    <text evidence="10">The sequence shown here is derived from an EMBL/GenBank/DDBJ whole genome shotgun (WGS) entry which is preliminary data.</text>
</comment>
<accession>A0ABS7Z648</accession>
<dbReference type="RefSeq" id="WP_225552446.1">
    <property type="nucleotide sequence ID" value="NZ_JADEYP010000011.1"/>
</dbReference>
<keyword evidence="6" id="KW-0443">Lipid metabolism</keyword>
<keyword evidence="5" id="KW-0520">NAD</keyword>
<keyword evidence="3" id="KW-0442">Lipid degradation</keyword>
<evidence type="ECO:0000256" key="6">
    <source>
        <dbReference type="ARBA" id="ARBA00023098"/>
    </source>
</evidence>
<proteinExistence type="predicted"/>
<dbReference type="InterPro" id="IPR008927">
    <property type="entry name" value="6-PGluconate_DH-like_C_sf"/>
</dbReference>
<evidence type="ECO:0000256" key="7">
    <source>
        <dbReference type="ARBA" id="ARBA00049556"/>
    </source>
</evidence>
<sequence length="809" mass="89878">MIKRSIKKVAVLGSGVMGSRIACHFANIGLKVLLLDIAPRELLPAEQAKGLTLESAAVRNRIVNTSLETAVKSNPAPLFSKTFAKRIQTGNFDDDMSKIGQVDWIIEVVVERLEIKKSVFDQVEKYRKQGTLITSNTSGIPIHMMNEARSDDFKAHFCGTHFFNPPRYLQLLEIIPTTDTKQEVIDFLMHFGDKILGKTVVLCKDTPAFIGNRIGVYSMLALTHLVDQMDLTVEEVDKYTGPAMGHPKSATFRTADVVGLDTLVNVANGLDQNAPDDEAKGVFKLPAYITKMVENKWLGEKTKKGFYEKVKAADGSSEILSLNLRTLEYGSQQKVKSSTLEATKLVEDIRKRMKVYEQGTDKAAALFRAMHYPLFEYVSKRVPEITDDFFRIDDAMRAGFGWEIGPFEVWDALGVRETVAKIQAEEKRLPGQTGEVAQWVHDMLSSGAESFYKVENGVRYYYAIASKAYKPIPGTEDLIVLDHIRDSKTIWKNSGVSIIDLGDGIINCEFHTKMNTIGGDVIQGVNKAIDIAEKDYRGLVISNDGKNFSAGANIGMIFMMAVEQDYDELNMAVRMFQNTAMRLRYSSIPVVAAPFQLTLGGGCEFSMHADFVQLHAETYMGLVEFGVGVIPGGGGSKEFALRASDEYKEDQIVQNTLKDRFLTIGQAKVSTSAVEAFELGYLQKGKYAITMNRARLLADAKAKAIELANEGYVQPIQRTDIKVLGNQGLGIVYVGADSMRAGKYISDHDKKISEKLGWVMCGGDLSAPTEVSEQYLLDLERKAFLELCAERKTLERIQHMLTKGKPLRN</sequence>
<dbReference type="Gene3D" id="1.10.1040.50">
    <property type="match status" value="1"/>
</dbReference>
<dbReference type="Proteomes" id="UP001165302">
    <property type="component" value="Unassembled WGS sequence"/>
</dbReference>
<gene>
    <name evidence="10" type="ORF">IPZ78_07815</name>
</gene>
<comment type="pathway">
    <text evidence="1">Lipid metabolism; fatty acid beta-oxidation.</text>
</comment>
<evidence type="ECO:0000259" key="8">
    <source>
        <dbReference type="Pfam" id="PF00725"/>
    </source>
</evidence>
<keyword evidence="4" id="KW-0560">Oxidoreductase</keyword>
<dbReference type="Gene3D" id="3.90.226.10">
    <property type="entry name" value="2-enoyl-CoA Hydratase, Chain A, domain 1"/>
    <property type="match status" value="1"/>
</dbReference>